<evidence type="ECO:0000313" key="1">
    <source>
        <dbReference type="EnsemblPlants" id="AVESA.00010b.r2.4CG1329460.1.CDS.1"/>
    </source>
</evidence>
<protein>
    <submittedName>
        <fullName evidence="1">Uncharacterized protein</fullName>
    </submittedName>
</protein>
<accession>A0ACD5X0I6</accession>
<dbReference type="EnsemblPlants" id="AVESA.00010b.r2.4CG1329460.1">
    <property type="protein sequence ID" value="AVESA.00010b.r2.4CG1329460.1.CDS.1"/>
    <property type="gene ID" value="AVESA.00010b.r2.4CG1329460"/>
</dbReference>
<reference evidence="1" key="1">
    <citation type="submission" date="2021-05" db="EMBL/GenBank/DDBJ databases">
        <authorList>
            <person name="Scholz U."/>
            <person name="Mascher M."/>
            <person name="Fiebig A."/>
        </authorList>
    </citation>
    <scope>NUCLEOTIDE SEQUENCE [LARGE SCALE GENOMIC DNA]</scope>
</reference>
<dbReference type="Proteomes" id="UP001732700">
    <property type="component" value="Chromosome 4C"/>
</dbReference>
<name>A0ACD5X0I6_AVESA</name>
<organism evidence="1 2">
    <name type="scientific">Avena sativa</name>
    <name type="common">Oat</name>
    <dbReference type="NCBI Taxonomy" id="4498"/>
    <lineage>
        <taxon>Eukaryota</taxon>
        <taxon>Viridiplantae</taxon>
        <taxon>Streptophyta</taxon>
        <taxon>Embryophyta</taxon>
        <taxon>Tracheophyta</taxon>
        <taxon>Spermatophyta</taxon>
        <taxon>Magnoliopsida</taxon>
        <taxon>Liliopsida</taxon>
        <taxon>Poales</taxon>
        <taxon>Poaceae</taxon>
        <taxon>BOP clade</taxon>
        <taxon>Pooideae</taxon>
        <taxon>Poodae</taxon>
        <taxon>Poeae</taxon>
        <taxon>Poeae Chloroplast Group 1 (Aveneae type)</taxon>
        <taxon>Aveninae</taxon>
        <taxon>Avena</taxon>
    </lineage>
</organism>
<sequence length="131" mass="15194">MNRRRRLSSTTSPATAPPLEDENLLLEILLRLPALPSSLARASLVCKRWRCLVSEPKFIRRFRVHHRKPPLLGFFIRCPDGISFKSMLRTPDRIPPSRFCLPQSRYERWNFVGCRNGLALVINQTRLEAVV</sequence>
<evidence type="ECO:0000313" key="2">
    <source>
        <dbReference type="Proteomes" id="UP001732700"/>
    </source>
</evidence>
<keyword evidence="2" id="KW-1185">Reference proteome</keyword>
<reference evidence="1" key="2">
    <citation type="submission" date="2025-09" db="UniProtKB">
        <authorList>
            <consortium name="EnsemblPlants"/>
        </authorList>
    </citation>
    <scope>IDENTIFICATION</scope>
</reference>
<proteinExistence type="predicted"/>